<organism evidence="1 2">
    <name type="scientific">Suillus luteus UH-Slu-Lm8-n1</name>
    <dbReference type="NCBI Taxonomy" id="930992"/>
    <lineage>
        <taxon>Eukaryota</taxon>
        <taxon>Fungi</taxon>
        <taxon>Dikarya</taxon>
        <taxon>Basidiomycota</taxon>
        <taxon>Agaricomycotina</taxon>
        <taxon>Agaricomycetes</taxon>
        <taxon>Agaricomycetidae</taxon>
        <taxon>Boletales</taxon>
        <taxon>Suillineae</taxon>
        <taxon>Suillaceae</taxon>
        <taxon>Suillus</taxon>
    </lineage>
</organism>
<sequence>MYLVGVIPGPREPALEEINHFLRPVIDFFLPSWKDGTWFTRTLEHAEGRLSRSIIAVAVNDLPAARKLAGRAGPTANQVCGLCWQKKLDVANFDHDTWKRRTSEEHRAAAEEWKNAETKSVRDKVFERHGVRWSELLRLPYWDPVRFIVIDGMHNLFLGVVQYHFRNVITIDKQASKAMRKPEIKPVDPKELDKGRTILESNPTASAMTRLRLPILQALVQEIGITLPDNARNTKKMMIEALLVRYSFLLIRNVIDK</sequence>
<dbReference type="STRING" id="930992.A0A0D0AD30"/>
<dbReference type="EMBL" id="KN835571">
    <property type="protein sequence ID" value="KIK35994.1"/>
    <property type="molecule type" value="Genomic_DNA"/>
</dbReference>
<dbReference type="PANTHER" id="PTHR46579">
    <property type="entry name" value="F5/8 TYPE C DOMAIN-CONTAINING PROTEIN-RELATED"/>
    <property type="match status" value="1"/>
</dbReference>
<dbReference type="HOGENOM" id="CLU_078867_1_0_1"/>
<evidence type="ECO:0000313" key="2">
    <source>
        <dbReference type="Proteomes" id="UP000054485"/>
    </source>
</evidence>
<dbReference type="InParanoid" id="A0A0D0AD30"/>
<gene>
    <name evidence="1" type="ORF">CY34DRAFT_95198</name>
</gene>
<reference evidence="1 2" key="1">
    <citation type="submission" date="2014-04" db="EMBL/GenBank/DDBJ databases">
        <authorList>
            <consortium name="DOE Joint Genome Institute"/>
            <person name="Kuo A."/>
            <person name="Ruytinx J."/>
            <person name="Rineau F."/>
            <person name="Colpaert J."/>
            <person name="Kohler A."/>
            <person name="Nagy L.G."/>
            <person name="Floudas D."/>
            <person name="Copeland A."/>
            <person name="Barry K.W."/>
            <person name="Cichocki N."/>
            <person name="Veneault-Fourrey C."/>
            <person name="LaButti K."/>
            <person name="Lindquist E.A."/>
            <person name="Lipzen A."/>
            <person name="Lundell T."/>
            <person name="Morin E."/>
            <person name="Murat C."/>
            <person name="Sun H."/>
            <person name="Tunlid A."/>
            <person name="Henrissat B."/>
            <person name="Grigoriev I.V."/>
            <person name="Hibbett D.S."/>
            <person name="Martin F."/>
            <person name="Nordberg H.P."/>
            <person name="Cantor M.N."/>
            <person name="Hua S.X."/>
        </authorList>
    </citation>
    <scope>NUCLEOTIDE SEQUENCE [LARGE SCALE GENOMIC DNA]</scope>
    <source>
        <strain evidence="1 2">UH-Slu-Lm8-n1</strain>
    </source>
</reference>
<dbReference type="AlphaFoldDB" id="A0A0D0AD30"/>
<proteinExistence type="predicted"/>
<protein>
    <submittedName>
        <fullName evidence="1">Uncharacterized protein</fullName>
    </submittedName>
</protein>
<keyword evidence="2" id="KW-1185">Reference proteome</keyword>
<accession>A0A0D0AD30</accession>
<name>A0A0D0AD30_9AGAM</name>
<dbReference type="PANTHER" id="PTHR46579:SF2">
    <property type="entry name" value="C2H2-TYPE DOMAIN-CONTAINING PROTEIN"/>
    <property type="match status" value="1"/>
</dbReference>
<dbReference type="Proteomes" id="UP000054485">
    <property type="component" value="Unassembled WGS sequence"/>
</dbReference>
<dbReference type="OrthoDB" id="3269001at2759"/>
<evidence type="ECO:0000313" key="1">
    <source>
        <dbReference type="EMBL" id="KIK35994.1"/>
    </source>
</evidence>
<reference evidence="2" key="2">
    <citation type="submission" date="2015-01" db="EMBL/GenBank/DDBJ databases">
        <title>Evolutionary Origins and Diversification of the Mycorrhizal Mutualists.</title>
        <authorList>
            <consortium name="DOE Joint Genome Institute"/>
            <consortium name="Mycorrhizal Genomics Consortium"/>
            <person name="Kohler A."/>
            <person name="Kuo A."/>
            <person name="Nagy L.G."/>
            <person name="Floudas D."/>
            <person name="Copeland A."/>
            <person name="Barry K.W."/>
            <person name="Cichocki N."/>
            <person name="Veneault-Fourrey C."/>
            <person name="LaButti K."/>
            <person name="Lindquist E.A."/>
            <person name="Lipzen A."/>
            <person name="Lundell T."/>
            <person name="Morin E."/>
            <person name="Murat C."/>
            <person name="Riley R."/>
            <person name="Ohm R."/>
            <person name="Sun H."/>
            <person name="Tunlid A."/>
            <person name="Henrissat B."/>
            <person name="Grigoriev I.V."/>
            <person name="Hibbett D.S."/>
            <person name="Martin F."/>
        </authorList>
    </citation>
    <scope>NUCLEOTIDE SEQUENCE [LARGE SCALE GENOMIC DNA]</scope>
    <source>
        <strain evidence="2">UH-Slu-Lm8-n1</strain>
    </source>
</reference>